<dbReference type="SUPFAM" id="SSF47459">
    <property type="entry name" value="HLH, helix-loop-helix DNA-binding domain"/>
    <property type="match status" value="1"/>
</dbReference>
<protein>
    <recommendedName>
        <fullName evidence="2">BHLH domain-containing protein</fullName>
    </recommendedName>
</protein>
<comment type="caution">
    <text evidence="3">The sequence shown here is derived from an EMBL/GenBank/DDBJ whole genome shotgun (WGS) entry which is preliminary data.</text>
</comment>
<dbReference type="InterPro" id="IPR011598">
    <property type="entry name" value="bHLH_dom"/>
</dbReference>
<dbReference type="InterPro" id="IPR036638">
    <property type="entry name" value="HLH_DNA-bd_sf"/>
</dbReference>
<dbReference type="GO" id="GO:0046983">
    <property type="term" value="F:protein dimerization activity"/>
    <property type="evidence" value="ECO:0007669"/>
    <property type="project" value="InterPro"/>
</dbReference>
<dbReference type="EMBL" id="SGPL01000142">
    <property type="protein sequence ID" value="THH16786.1"/>
    <property type="molecule type" value="Genomic_DNA"/>
</dbReference>
<feature type="coiled-coil region" evidence="1">
    <location>
        <begin position="143"/>
        <end position="219"/>
    </location>
</feature>
<dbReference type="Pfam" id="PF00010">
    <property type="entry name" value="HLH"/>
    <property type="match status" value="1"/>
</dbReference>
<dbReference type="AlphaFoldDB" id="A0A4S4LW42"/>
<proteinExistence type="predicted"/>
<reference evidence="3 4" key="1">
    <citation type="submission" date="2019-02" db="EMBL/GenBank/DDBJ databases">
        <title>Genome sequencing of the rare red list fungi Bondarzewia mesenterica.</title>
        <authorList>
            <person name="Buettner E."/>
            <person name="Kellner H."/>
        </authorList>
    </citation>
    <scope>NUCLEOTIDE SEQUENCE [LARGE SCALE GENOMIC DNA]</scope>
    <source>
        <strain evidence="3 4">DSM 108281</strain>
    </source>
</reference>
<sequence>MESPPDYDHDHPKSFDFINDYSCIGSSYTTGFPARSFNPTHSIHRAVLSTSVLARCPPTACSRPAPTVTAALTPHRSLPFPSLIAKTPRAFLCLRGRSLRGRSLPMSEVPRGQALLGDEDNFQPAQNTNTNKVRLEGFRRQRIESEQRRRNELRDGYRRLKDVLQVSDQKPSNILIDSFAATTHVKYLEMTRQQLQTRLQQAENETQRLRQVNEALMLGTAEQHHFSLPRFSSRPQLASDRSSILEARARLATLARSVVSYENADLCPRRCDD</sequence>
<keyword evidence="4" id="KW-1185">Reference proteome</keyword>
<organism evidence="3 4">
    <name type="scientific">Bondarzewia mesenterica</name>
    <dbReference type="NCBI Taxonomy" id="1095465"/>
    <lineage>
        <taxon>Eukaryota</taxon>
        <taxon>Fungi</taxon>
        <taxon>Dikarya</taxon>
        <taxon>Basidiomycota</taxon>
        <taxon>Agaricomycotina</taxon>
        <taxon>Agaricomycetes</taxon>
        <taxon>Russulales</taxon>
        <taxon>Bondarzewiaceae</taxon>
        <taxon>Bondarzewia</taxon>
    </lineage>
</organism>
<dbReference type="OrthoDB" id="5778525at2759"/>
<gene>
    <name evidence="3" type="ORF">EW146_g3900</name>
</gene>
<accession>A0A4S4LW42</accession>
<evidence type="ECO:0000256" key="1">
    <source>
        <dbReference type="SAM" id="Coils"/>
    </source>
</evidence>
<evidence type="ECO:0000259" key="2">
    <source>
        <dbReference type="Pfam" id="PF00010"/>
    </source>
</evidence>
<feature type="domain" description="BHLH" evidence="2">
    <location>
        <begin position="139"/>
        <end position="175"/>
    </location>
</feature>
<keyword evidence="1" id="KW-0175">Coiled coil</keyword>
<name>A0A4S4LW42_9AGAM</name>
<evidence type="ECO:0000313" key="4">
    <source>
        <dbReference type="Proteomes" id="UP000310158"/>
    </source>
</evidence>
<dbReference type="Proteomes" id="UP000310158">
    <property type="component" value="Unassembled WGS sequence"/>
</dbReference>
<evidence type="ECO:0000313" key="3">
    <source>
        <dbReference type="EMBL" id="THH16786.1"/>
    </source>
</evidence>
<dbReference type="Gene3D" id="4.10.280.10">
    <property type="entry name" value="Helix-loop-helix DNA-binding domain"/>
    <property type="match status" value="1"/>
</dbReference>